<dbReference type="EMBL" id="FNRF01000004">
    <property type="protein sequence ID" value="SEA69488.1"/>
    <property type="molecule type" value="Genomic_DNA"/>
</dbReference>
<sequence length="62" mass="7160">MNMMTKDELYNALVAVTNEATGEKAYSEKDARDIIDKMSVDHIEHISNIYDSPEEWAEYVCM</sequence>
<evidence type="ECO:0000313" key="1">
    <source>
        <dbReference type="EMBL" id="SEA69488.1"/>
    </source>
</evidence>
<dbReference type="Proteomes" id="UP000182257">
    <property type="component" value="Unassembled WGS sequence"/>
</dbReference>
<proteinExistence type="predicted"/>
<accession>A0A1H4DAB3</accession>
<organism evidence="1 2">
    <name type="scientific">Xylanibacter ruminicola</name>
    <name type="common">Prevotella ruminicola</name>
    <dbReference type="NCBI Taxonomy" id="839"/>
    <lineage>
        <taxon>Bacteria</taxon>
        <taxon>Pseudomonadati</taxon>
        <taxon>Bacteroidota</taxon>
        <taxon>Bacteroidia</taxon>
        <taxon>Bacteroidales</taxon>
        <taxon>Prevotellaceae</taxon>
        <taxon>Xylanibacter</taxon>
    </lineage>
</organism>
<gene>
    <name evidence="1" type="ORF">SAMN05216462_2206</name>
</gene>
<dbReference type="AlphaFoldDB" id="A0A1H4DAB3"/>
<reference evidence="1 2" key="1">
    <citation type="submission" date="2016-10" db="EMBL/GenBank/DDBJ databases">
        <authorList>
            <person name="de Groot N.N."/>
        </authorList>
    </citation>
    <scope>NUCLEOTIDE SEQUENCE [LARGE SCALE GENOMIC DNA]</scope>
    <source>
        <strain evidence="1 2">D31d</strain>
    </source>
</reference>
<protein>
    <submittedName>
        <fullName evidence="1">Uncharacterized protein</fullName>
    </submittedName>
</protein>
<name>A0A1H4DAB3_XYLRU</name>
<evidence type="ECO:0000313" key="2">
    <source>
        <dbReference type="Proteomes" id="UP000182257"/>
    </source>
</evidence>